<protein>
    <recommendedName>
        <fullName evidence="12">Vesicle transport through interaction with t-SNAREs homolog 1A</fullName>
    </recommendedName>
    <alternativeName>
        <fullName evidence="14">Vesicle transport v-SNARE protein Vti1-like 2</fullName>
    </alternativeName>
    <alternativeName>
        <fullName evidence="13">Vti1-rp2</fullName>
    </alternativeName>
</protein>
<dbReference type="GO" id="GO:0012507">
    <property type="term" value="C:ER to Golgi transport vesicle membrane"/>
    <property type="evidence" value="ECO:0007669"/>
    <property type="project" value="TreeGrafter"/>
</dbReference>
<evidence type="ECO:0000256" key="15">
    <source>
        <dbReference type="SAM" id="MobiDB-lite"/>
    </source>
</evidence>
<keyword evidence="4 16" id="KW-0812">Transmembrane</keyword>
<comment type="subcellular location">
    <subcellularLocation>
        <location evidence="10">Endomembrane system</location>
        <topology evidence="10">Single-pass type IV membrane protein</topology>
    </subcellularLocation>
    <subcellularLocation>
        <location evidence="1">Golgi apparatus membrane</location>
        <topology evidence="1">Single-pass membrane protein</topology>
    </subcellularLocation>
</comment>
<dbReference type="Proteomes" id="UP000005408">
    <property type="component" value="Unassembled WGS sequence"/>
</dbReference>
<evidence type="ECO:0000256" key="13">
    <source>
        <dbReference type="ARBA" id="ARBA00081711"/>
    </source>
</evidence>
<feature type="transmembrane region" description="Helical" evidence="16">
    <location>
        <begin position="239"/>
        <end position="260"/>
    </location>
</feature>
<evidence type="ECO:0000256" key="3">
    <source>
        <dbReference type="ARBA" id="ARBA00022448"/>
    </source>
</evidence>
<dbReference type="FunFam" id="1.20.58.400:FF:000001">
    <property type="entry name" value="Vesicle transport through interaction with t-SNAREs homolog 1A"/>
    <property type="match status" value="1"/>
</dbReference>
<dbReference type="Pfam" id="PF12352">
    <property type="entry name" value="V-SNARE_C"/>
    <property type="match status" value="1"/>
</dbReference>
<keyword evidence="6 16" id="KW-1133">Transmembrane helix</keyword>
<dbReference type="PANTHER" id="PTHR21230">
    <property type="entry name" value="VESICLE TRANSPORT V-SNARE PROTEIN VTI1-RELATED"/>
    <property type="match status" value="1"/>
</dbReference>
<dbReference type="GO" id="GO:0005829">
    <property type="term" value="C:cytosol"/>
    <property type="evidence" value="ECO:0007669"/>
    <property type="project" value="GOC"/>
</dbReference>
<feature type="region of interest" description="Disordered" evidence="15">
    <location>
        <begin position="142"/>
        <end position="170"/>
    </location>
</feature>
<keyword evidence="5" id="KW-0653">Protein transport</keyword>
<dbReference type="GO" id="GO:0042147">
    <property type="term" value="P:retrograde transport, endosome to Golgi"/>
    <property type="evidence" value="ECO:0007669"/>
    <property type="project" value="TreeGrafter"/>
</dbReference>
<evidence type="ECO:0000256" key="1">
    <source>
        <dbReference type="ARBA" id="ARBA00004194"/>
    </source>
</evidence>
<dbReference type="InterPro" id="IPR000727">
    <property type="entry name" value="T_SNARE_dom"/>
</dbReference>
<sequence length="264" mass="30660">MKSTNTFYLVCLPEEKIAPDVFIFDIGIECTEQIIDFIQLIFGLFPIMGTLIESYEQQYSSLTAEITFNIGRISNTHGAERQQHIRQADKLFDEATELLEQMELEVKDLPIKDRQKYNTRVKSYKAELSKLQKDNKRAKLGIDSSRDELLGDDTHDSEDQRQRLLDNTESLERTSRRLDHGYKITLETEQLGAQIMEDLHSQRQTISRSRQRMEEMDTNLGKSSRVLSGMMRRIIQNRLLLLVICAILLIVIILAVYFIVKKKS</sequence>
<keyword evidence="3" id="KW-0813">Transport</keyword>
<evidence type="ECO:0000256" key="10">
    <source>
        <dbReference type="ARBA" id="ARBA00046280"/>
    </source>
</evidence>
<evidence type="ECO:0000256" key="8">
    <source>
        <dbReference type="ARBA" id="ARBA00023054"/>
    </source>
</evidence>
<feature type="compositionally biased region" description="Basic and acidic residues" evidence="15">
    <location>
        <begin position="144"/>
        <end position="170"/>
    </location>
</feature>
<dbReference type="InterPro" id="IPR038407">
    <property type="entry name" value="v-SNARE_N_sf"/>
</dbReference>
<comment type="similarity">
    <text evidence="2">Belongs to the VTI1 family.</text>
</comment>
<evidence type="ECO:0000256" key="4">
    <source>
        <dbReference type="ARBA" id="ARBA00022692"/>
    </source>
</evidence>
<dbReference type="FunFam" id="1.20.5.110:FF:000078">
    <property type="entry name" value="Vesicle transport through interaction with t-SNAREs 1A"/>
    <property type="match status" value="1"/>
</dbReference>
<keyword evidence="19" id="KW-1185">Reference proteome</keyword>
<dbReference type="GO" id="GO:0000139">
    <property type="term" value="C:Golgi membrane"/>
    <property type="evidence" value="ECO:0007669"/>
    <property type="project" value="UniProtKB-SubCell"/>
</dbReference>
<comment type="subunit">
    <text evidence="11">Interacts with distinct SNARE complexes that contain either STX5 or STX6. Interacts with NAPA and, to a lesser extent, with NAPG. Identified in a complex containing STX6, STX12, VAMP4 and VTI1A.</text>
</comment>
<evidence type="ECO:0000313" key="18">
    <source>
        <dbReference type="EnsemblMetazoa" id="G733.1:cds"/>
    </source>
</evidence>
<dbReference type="GO" id="GO:0048280">
    <property type="term" value="P:vesicle fusion with Golgi apparatus"/>
    <property type="evidence" value="ECO:0007669"/>
    <property type="project" value="TreeGrafter"/>
</dbReference>
<evidence type="ECO:0000256" key="5">
    <source>
        <dbReference type="ARBA" id="ARBA00022927"/>
    </source>
</evidence>
<dbReference type="GO" id="GO:0006891">
    <property type="term" value="P:intra-Golgi vesicle-mediated transport"/>
    <property type="evidence" value="ECO:0007669"/>
    <property type="project" value="TreeGrafter"/>
</dbReference>
<dbReference type="Gene3D" id="1.20.58.400">
    <property type="entry name" value="t-snare proteins"/>
    <property type="match status" value="1"/>
</dbReference>
<dbReference type="AlphaFoldDB" id="A0A8W8NUM0"/>
<dbReference type="PANTHER" id="PTHR21230:SF26">
    <property type="entry name" value="VESICLE TRANSPORT THROUGH INTERACTION WITH T-SNARES HOMOLOG 1A"/>
    <property type="match status" value="1"/>
</dbReference>
<evidence type="ECO:0000256" key="16">
    <source>
        <dbReference type="SAM" id="Phobius"/>
    </source>
</evidence>
<feature type="domain" description="T-SNARE coiled-coil homology" evidence="17">
    <location>
        <begin position="163"/>
        <end position="230"/>
    </location>
</feature>
<evidence type="ECO:0000256" key="14">
    <source>
        <dbReference type="ARBA" id="ARBA00082368"/>
    </source>
</evidence>
<dbReference type="SUPFAM" id="SSF47661">
    <property type="entry name" value="t-snare proteins"/>
    <property type="match status" value="1"/>
</dbReference>
<proteinExistence type="inferred from homology"/>
<organism evidence="18 19">
    <name type="scientific">Magallana gigas</name>
    <name type="common">Pacific oyster</name>
    <name type="synonym">Crassostrea gigas</name>
    <dbReference type="NCBI Taxonomy" id="29159"/>
    <lineage>
        <taxon>Eukaryota</taxon>
        <taxon>Metazoa</taxon>
        <taxon>Spiralia</taxon>
        <taxon>Lophotrochozoa</taxon>
        <taxon>Mollusca</taxon>
        <taxon>Bivalvia</taxon>
        <taxon>Autobranchia</taxon>
        <taxon>Pteriomorphia</taxon>
        <taxon>Ostreida</taxon>
        <taxon>Ostreoidea</taxon>
        <taxon>Ostreidae</taxon>
        <taxon>Magallana</taxon>
    </lineage>
</organism>
<evidence type="ECO:0000256" key="9">
    <source>
        <dbReference type="ARBA" id="ARBA00023136"/>
    </source>
</evidence>
<accession>A0A8W8NUM0</accession>
<dbReference type="GO" id="GO:0000149">
    <property type="term" value="F:SNARE binding"/>
    <property type="evidence" value="ECO:0007669"/>
    <property type="project" value="TreeGrafter"/>
</dbReference>
<evidence type="ECO:0000259" key="17">
    <source>
        <dbReference type="SMART" id="SM00397"/>
    </source>
</evidence>
<keyword evidence="7" id="KW-0333">Golgi apparatus</keyword>
<reference evidence="18" key="1">
    <citation type="submission" date="2022-08" db="UniProtKB">
        <authorList>
            <consortium name="EnsemblMetazoa"/>
        </authorList>
    </citation>
    <scope>IDENTIFICATION</scope>
    <source>
        <strain evidence="18">05x7-T-G4-1.051#20</strain>
    </source>
</reference>
<dbReference type="GO" id="GO:0031902">
    <property type="term" value="C:late endosome membrane"/>
    <property type="evidence" value="ECO:0007669"/>
    <property type="project" value="TreeGrafter"/>
</dbReference>
<dbReference type="GO" id="GO:0006896">
    <property type="term" value="P:Golgi to vacuole transport"/>
    <property type="evidence" value="ECO:0007669"/>
    <property type="project" value="TreeGrafter"/>
</dbReference>
<dbReference type="SMART" id="SM00397">
    <property type="entry name" value="t_SNARE"/>
    <property type="match status" value="1"/>
</dbReference>
<evidence type="ECO:0000313" key="19">
    <source>
        <dbReference type="Proteomes" id="UP000005408"/>
    </source>
</evidence>
<dbReference type="EnsemblMetazoa" id="G733.1">
    <property type="protein sequence ID" value="G733.1:cds"/>
    <property type="gene ID" value="G733"/>
</dbReference>
<keyword evidence="8" id="KW-0175">Coiled coil</keyword>
<dbReference type="CDD" id="cd15891">
    <property type="entry name" value="SNARE_Vti1a"/>
    <property type="match status" value="1"/>
</dbReference>
<dbReference type="Gene3D" id="1.20.5.110">
    <property type="match status" value="1"/>
</dbReference>
<dbReference type="GO" id="GO:0005484">
    <property type="term" value="F:SNAP receptor activity"/>
    <property type="evidence" value="ECO:0007669"/>
    <property type="project" value="TreeGrafter"/>
</dbReference>
<evidence type="ECO:0000256" key="6">
    <source>
        <dbReference type="ARBA" id="ARBA00022989"/>
    </source>
</evidence>
<keyword evidence="9 16" id="KW-0472">Membrane</keyword>
<dbReference type="Pfam" id="PF05008">
    <property type="entry name" value="V-SNARE"/>
    <property type="match status" value="1"/>
</dbReference>
<name>A0A8W8NUM0_MAGGI</name>
<dbReference type="SUPFAM" id="SSF58038">
    <property type="entry name" value="SNARE fusion complex"/>
    <property type="match status" value="1"/>
</dbReference>
<evidence type="ECO:0000256" key="12">
    <source>
        <dbReference type="ARBA" id="ARBA00071612"/>
    </source>
</evidence>
<dbReference type="GO" id="GO:0006886">
    <property type="term" value="P:intracellular protein transport"/>
    <property type="evidence" value="ECO:0007669"/>
    <property type="project" value="InterPro"/>
</dbReference>
<dbReference type="InterPro" id="IPR007705">
    <property type="entry name" value="Vesicle_trsprt_v-SNARE_N"/>
</dbReference>
<evidence type="ECO:0000256" key="11">
    <source>
        <dbReference type="ARBA" id="ARBA00065755"/>
    </source>
</evidence>
<dbReference type="GO" id="GO:0016236">
    <property type="term" value="P:macroautophagy"/>
    <property type="evidence" value="ECO:0007669"/>
    <property type="project" value="TreeGrafter"/>
</dbReference>
<dbReference type="GO" id="GO:0031201">
    <property type="term" value="C:SNARE complex"/>
    <property type="evidence" value="ECO:0007669"/>
    <property type="project" value="TreeGrafter"/>
</dbReference>
<evidence type="ECO:0000256" key="7">
    <source>
        <dbReference type="ARBA" id="ARBA00023034"/>
    </source>
</evidence>
<dbReference type="GO" id="GO:0005789">
    <property type="term" value="C:endoplasmic reticulum membrane"/>
    <property type="evidence" value="ECO:0007669"/>
    <property type="project" value="TreeGrafter"/>
</dbReference>
<evidence type="ECO:0000256" key="2">
    <source>
        <dbReference type="ARBA" id="ARBA00006108"/>
    </source>
</evidence>
<dbReference type="InterPro" id="IPR010989">
    <property type="entry name" value="SNARE"/>
</dbReference>